<evidence type="ECO:0000313" key="3">
    <source>
        <dbReference type="EMBL" id="GBP64637.1"/>
    </source>
</evidence>
<keyword evidence="2" id="KW-1133">Transmembrane helix</keyword>
<dbReference type="Proteomes" id="UP000299102">
    <property type="component" value="Unassembled WGS sequence"/>
</dbReference>
<gene>
    <name evidence="3" type="ORF">EVAR_46566_1</name>
</gene>
<protein>
    <submittedName>
        <fullName evidence="3">Uncharacterized protein</fullName>
    </submittedName>
</protein>
<dbReference type="EMBL" id="BGZK01000903">
    <property type="protein sequence ID" value="GBP64637.1"/>
    <property type="molecule type" value="Genomic_DNA"/>
</dbReference>
<keyword evidence="4" id="KW-1185">Reference proteome</keyword>
<dbReference type="AlphaFoldDB" id="A0A4C1XQW9"/>
<organism evidence="3 4">
    <name type="scientific">Eumeta variegata</name>
    <name type="common">Bagworm moth</name>
    <name type="synonym">Eumeta japonica</name>
    <dbReference type="NCBI Taxonomy" id="151549"/>
    <lineage>
        <taxon>Eukaryota</taxon>
        <taxon>Metazoa</taxon>
        <taxon>Ecdysozoa</taxon>
        <taxon>Arthropoda</taxon>
        <taxon>Hexapoda</taxon>
        <taxon>Insecta</taxon>
        <taxon>Pterygota</taxon>
        <taxon>Neoptera</taxon>
        <taxon>Endopterygota</taxon>
        <taxon>Lepidoptera</taxon>
        <taxon>Glossata</taxon>
        <taxon>Ditrysia</taxon>
        <taxon>Tineoidea</taxon>
        <taxon>Psychidae</taxon>
        <taxon>Oiketicinae</taxon>
        <taxon>Eumeta</taxon>
    </lineage>
</organism>
<sequence>MTPSHAVTPPYRRRSLFPFVCVPRILYTSLLLRVSCIYLYKYEKNSSNIQGNIKLGVGVDTETRAEPGSGTKAVGDQRAGGDDN</sequence>
<accession>A0A4C1XQW9</accession>
<evidence type="ECO:0000256" key="2">
    <source>
        <dbReference type="SAM" id="Phobius"/>
    </source>
</evidence>
<name>A0A4C1XQW9_EUMVA</name>
<evidence type="ECO:0000313" key="4">
    <source>
        <dbReference type="Proteomes" id="UP000299102"/>
    </source>
</evidence>
<proteinExistence type="predicted"/>
<evidence type="ECO:0000256" key="1">
    <source>
        <dbReference type="SAM" id="MobiDB-lite"/>
    </source>
</evidence>
<feature type="region of interest" description="Disordered" evidence="1">
    <location>
        <begin position="61"/>
        <end position="84"/>
    </location>
</feature>
<keyword evidence="2" id="KW-0812">Transmembrane</keyword>
<keyword evidence="2" id="KW-0472">Membrane</keyword>
<reference evidence="3 4" key="1">
    <citation type="journal article" date="2019" name="Commun. Biol.">
        <title>The bagworm genome reveals a unique fibroin gene that provides high tensile strength.</title>
        <authorList>
            <person name="Kono N."/>
            <person name="Nakamura H."/>
            <person name="Ohtoshi R."/>
            <person name="Tomita M."/>
            <person name="Numata K."/>
            <person name="Arakawa K."/>
        </authorList>
    </citation>
    <scope>NUCLEOTIDE SEQUENCE [LARGE SCALE GENOMIC DNA]</scope>
</reference>
<feature type="transmembrane region" description="Helical" evidence="2">
    <location>
        <begin position="16"/>
        <end position="40"/>
    </location>
</feature>
<comment type="caution">
    <text evidence="3">The sequence shown here is derived from an EMBL/GenBank/DDBJ whole genome shotgun (WGS) entry which is preliminary data.</text>
</comment>